<gene>
    <name evidence="1" type="ordered locus">Slip_1582</name>
</gene>
<dbReference type="KEGG" id="slp:Slip_1582"/>
<dbReference type="PIRSF" id="PIRSF033563">
    <property type="entry name" value="UCP033563"/>
    <property type="match status" value="1"/>
</dbReference>
<dbReference type="Proteomes" id="UP000000378">
    <property type="component" value="Chromosome"/>
</dbReference>
<organism evidence="1 2">
    <name type="scientific">Syntrophothermus lipocalidus (strain DSM 12680 / TGB-C1)</name>
    <dbReference type="NCBI Taxonomy" id="643648"/>
    <lineage>
        <taxon>Bacteria</taxon>
        <taxon>Bacillati</taxon>
        <taxon>Bacillota</taxon>
        <taxon>Clostridia</taxon>
        <taxon>Eubacteriales</taxon>
        <taxon>Syntrophomonadaceae</taxon>
        <taxon>Syntrophothermus</taxon>
    </lineage>
</organism>
<dbReference type="InterPro" id="IPR008323">
    <property type="entry name" value="UCP033563"/>
</dbReference>
<proteinExistence type="predicted"/>
<reference evidence="2" key="1">
    <citation type="journal article" date="2010" name="Stand. Genomic Sci.">
        <title>Complete genome sequence of Syntrophothermus lipocalidus type strain (TGB-C1T).</title>
        <authorList>
            <consortium name="US DOE Joint Genome Institute (JGI-PGF)"/>
            <person name="Djao O."/>
            <person name="Zhang X."/>
            <person name="Lucas S."/>
            <person name="Lapidus A."/>
            <person name="Glavina Del Rio T."/>
            <person name="Nolan M."/>
            <person name="Tice H."/>
            <person name="Cheng J."/>
            <person name="Han C."/>
            <person name="Tapia R."/>
            <person name="Goodwin L."/>
            <person name="Pitluck S."/>
            <person name="Liolios K."/>
            <person name="Ivanova N."/>
            <person name="Mavromatis K."/>
            <person name="Mikhailova N."/>
            <person name="Ovchinnikova G."/>
            <person name="Pati A."/>
            <person name="Brambilla E."/>
            <person name="Chen A."/>
            <person name="Palaniappan K."/>
            <person name="Land M."/>
            <person name="Hauser L."/>
            <person name="Chang Y."/>
            <person name="Jeffries C."/>
            <person name="Rohde M."/>
            <person name="Sikorski J."/>
            <person name="Spring S."/>
            <person name="Goker M."/>
            <person name="Detter J."/>
            <person name="Woyke T."/>
            <person name="Bristow J."/>
            <person name="Eisen J."/>
            <person name="Markowitz V."/>
            <person name="Hugenholtz P."/>
            <person name="Kyrpides N."/>
            <person name="Klenk H."/>
        </authorList>
    </citation>
    <scope>NUCLEOTIDE SEQUENCE [LARGE SCALE GENOMIC DNA]</scope>
    <source>
        <strain evidence="2">DSM 12680 / TGB-C1</strain>
    </source>
</reference>
<dbReference type="PANTHER" id="PTHR36454">
    <property type="entry name" value="LMO2823 PROTEIN"/>
    <property type="match status" value="1"/>
</dbReference>
<protein>
    <recommendedName>
        <fullName evidence="3">DUF1015 domain-containing protein</fullName>
    </recommendedName>
</protein>
<reference evidence="1 2" key="2">
    <citation type="journal article" date="2010" name="Stand. Genomic Sci.">
        <title>Complete genome sequence of Syntrophothermus lipocalidus type strain (TGB-C1).</title>
        <authorList>
            <person name="Djao O.D."/>
            <person name="Zhang X."/>
            <person name="Lucas S."/>
            <person name="Lapidus A."/>
            <person name="Del Rio T.G."/>
            <person name="Nolan M."/>
            <person name="Tice H."/>
            <person name="Cheng J.F."/>
            <person name="Han C."/>
            <person name="Tapia R."/>
            <person name="Goodwin L."/>
            <person name="Pitluck S."/>
            <person name="Liolios K."/>
            <person name="Ivanova N."/>
            <person name="Mavromatis K."/>
            <person name="Mikhailova N."/>
            <person name="Ovchinnikova G."/>
            <person name="Pati A."/>
            <person name="Brambilla E."/>
            <person name="Chen A."/>
            <person name="Palaniappan K."/>
            <person name="Land M."/>
            <person name="Hauser L."/>
            <person name="Chang Y.J."/>
            <person name="Jeffries C.D."/>
            <person name="Rohde M."/>
            <person name="Sikorski J."/>
            <person name="Spring S."/>
            <person name="Goker M."/>
            <person name="Detter J.C."/>
            <person name="Woyke T."/>
            <person name="Bristow J."/>
            <person name="Eisen J.A."/>
            <person name="Markowitz V."/>
            <person name="Hugenholtz P."/>
            <person name="Kyrpides N.C."/>
            <person name="Klenk H.P."/>
        </authorList>
    </citation>
    <scope>NUCLEOTIDE SEQUENCE [LARGE SCALE GENOMIC DNA]</scope>
    <source>
        <strain evidence="2">DSM 12680 / TGB-C1</strain>
    </source>
</reference>
<dbReference type="OrthoDB" id="9781616at2"/>
<dbReference type="eggNOG" id="COG4198">
    <property type="taxonomic scope" value="Bacteria"/>
</dbReference>
<name>D7CNQ9_SYNLT</name>
<evidence type="ECO:0000313" key="2">
    <source>
        <dbReference type="Proteomes" id="UP000000378"/>
    </source>
</evidence>
<dbReference type="HOGENOM" id="CLU_031277_2_0_9"/>
<dbReference type="EMBL" id="CP002048">
    <property type="protein sequence ID" value="ADI02344.1"/>
    <property type="molecule type" value="Genomic_DNA"/>
</dbReference>
<evidence type="ECO:0000313" key="1">
    <source>
        <dbReference type="EMBL" id="ADI02344.1"/>
    </source>
</evidence>
<dbReference type="RefSeq" id="WP_013175746.1">
    <property type="nucleotide sequence ID" value="NC_014220.1"/>
</dbReference>
<dbReference type="PANTHER" id="PTHR36454:SF1">
    <property type="entry name" value="DUF1015 DOMAIN-CONTAINING PROTEIN"/>
    <property type="match status" value="1"/>
</dbReference>
<keyword evidence="2" id="KW-1185">Reference proteome</keyword>
<sequence>MANIIPFIGLRYNTNKIPNLASVVTPPYDIIDEAAQVRYYAEHPANVIRLELGLEFPNDDENNNRYTRAAEYMQRWIEEDILVYESKPALYFYQQEFNIQGNTVVRNGFICGLKVEAYDKGNILPHEETLSKPKEDRLRLLRATQANFSSIFGLYSDPEKTIDSALQAAISDTSPTSELVDEVGETHRLWVITDNETIRTVVEAIKDKKIFIADGHHRYETALEYAQEMEAKGLPGYDYVMITLVNLYDQGLIILPTHRVVKNLEGFDLEAFRVKLGSYFNVRPFGSADQLSAFLKAMEEQGEDQQVFGMYGQNGVLYILSLRPNVEITQALPNDKSEAWKRLDVAVLDNLVLDHMLGIGASQRKNQEYLAYTKDAQWAVQQVDKGLYQVAFFLNPTRVKEVVDVAQARDKMPQKATYFYPKLLTGLVINHLAKNISG</sequence>
<dbReference type="STRING" id="643648.Slip_1582"/>
<dbReference type="Pfam" id="PF06245">
    <property type="entry name" value="DUF1015"/>
    <property type="match status" value="1"/>
</dbReference>
<dbReference type="AlphaFoldDB" id="D7CNQ9"/>
<evidence type="ECO:0008006" key="3">
    <source>
        <dbReference type="Google" id="ProtNLM"/>
    </source>
</evidence>
<accession>D7CNQ9</accession>